<name>A0A1H2EHZ1_9GAMM</name>
<dbReference type="PANTHER" id="PTHR30258:SF29">
    <property type="entry name" value="MSHA PILUS ASSEMBLY ATPASE MSHE"/>
    <property type="match status" value="1"/>
</dbReference>
<reference evidence="6" key="1">
    <citation type="submission" date="2016-10" db="EMBL/GenBank/DDBJ databases">
        <authorList>
            <person name="Varghese N."/>
            <person name="Submissions S."/>
        </authorList>
    </citation>
    <scope>NUCLEOTIDE SEQUENCE [LARGE SCALE GENOMIC DNA]</scope>
    <source>
        <strain evidence="6">CCTCC 2012022</strain>
    </source>
</reference>
<dbReference type="RefSeq" id="WP_231975263.1">
    <property type="nucleotide sequence ID" value="NZ_LT629780.1"/>
</dbReference>
<dbReference type="InterPro" id="IPR027417">
    <property type="entry name" value="P-loop_NTPase"/>
</dbReference>
<dbReference type="GO" id="GO:0005886">
    <property type="term" value="C:plasma membrane"/>
    <property type="evidence" value="ECO:0007669"/>
    <property type="project" value="TreeGrafter"/>
</dbReference>
<evidence type="ECO:0000256" key="1">
    <source>
        <dbReference type="ARBA" id="ARBA00006611"/>
    </source>
</evidence>
<dbReference type="SUPFAM" id="SSF52540">
    <property type="entry name" value="P-loop containing nucleoside triphosphate hydrolases"/>
    <property type="match status" value="1"/>
</dbReference>
<dbReference type="FunFam" id="3.40.50.300:FF:000398">
    <property type="entry name" value="Type IV pilus assembly ATPase PilB"/>
    <property type="match status" value="1"/>
</dbReference>
<dbReference type="PROSITE" id="PS00662">
    <property type="entry name" value="T2SP_E"/>
    <property type="match status" value="1"/>
</dbReference>
<dbReference type="GO" id="GO:0016887">
    <property type="term" value="F:ATP hydrolysis activity"/>
    <property type="evidence" value="ECO:0007669"/>
    <property type="project" value="TreeGrafter"/>
</dbReference>
<protein>
    <submittedName>
        <fullName evidence="5">MSHA biogenesis protein MshE</fullName>
    </submittedName>
</protein>
<organism evidence="5 6">
    <name type="scientific">Geopseudomonas guangdongensis</name>
    <dbReference type="NCBI Taxonomy" id="1245526"/>
    <lineage>
        <taxon>Bacteria</taxon>
        <taxon>Pseudomonadati</taxon>
        <taxon>Pseudomonadota</taxon>
        <taxon>Gammaproteobacteria</taxon>
        <taxon>Pseudomonadales</taxon>
        <taxon>Pseudomonadaceae</taxon>
        <taxon>Geopseudomonas</taxon>
    </lineage>
</organism>
<dbReference type="Proteomes" id="UP000243063">
    <property type="component" value="Chromosome I"/>
</dbReference>
<comment type="similarity">
    <text evidence="1">Belongs to the GSP E family.</text>
</comment>
<dbReference type="InterPro" id="IPR001482">
    <property type="entry name" value="T2SS/T4SS_dom"/>
</dbReference>
<dbReference type="Pfam" id="PF00437">
    <property type="entry name" value="T2SSE"/>
    <property type="match status" value="1"/>
</dbReference>
<dbReference type="FunFam" id="3.30.450.90:FF:000001">
    <property type="entry name" value="Type II secretion system ATPase GspE"/>
    <property type="match status" value="1"/>
</dbReference>
<dbReference type="SUPFAM" id="SSF160246">
    <property type="entry name" value="EspE N-terminal domain-like"/>
    <property type="match status" value="1"/>
</dbReference>
<dbReference type="Gene3D" id="3.30.300.160">
    <property type="entry name" value="Type II secretion system, protein E, N-terminal domain"/>
    <property type="match status" value="1"/>
</dbReference>
<proteinExistence type="inferred from homology"/>
<keyword evidence="6" id="KW-1185">Reference proteome</keyword>
<evidence type="ECO:0000259" key="4">
    <source>
        <dbReference type="PROSITE" id="PS00662"/>
    </source>
</evidence>
<dbReference type="AlphaFoldDB" id="A0A1H2EHZ1"/>
<keyword evidence="3" id="KW-0067">ATP-binding</keyword>
<evidence type="ECO:0000313" key="5">
    <source>
        <dbReference type="EMBL" id="SDT94735.1"/>
    </source>
</evidence>
<dbReference type="Gene3D" id="3.30.450.90">
    <property type="match status" value="1"/>
</dbReference>
<dbReference type="GO" id="GO:0005524">
    <property type="term" value="F:ATP binding"/>
    <property type="evidence" value="ECO:0007669"/>
    <property type="project" value="UniProtKB-KW"/>
</dbReference>
<evidence type="ECO:0000313" key="6">
    <source>
        <dbReference type="Proteomes" id="UP000243063"/>
    </source>
</evidence>
<evidence type="ECO:0000256" key="2">
    <source>
        <dbReference type="ARBA" id="ARBA00022741"/>
    </source>
</evidence>
<dbReference type="EMBL" id="LT629780">
    <property type="protein sequence ID" value="SDT94735.1"/>
    <property type="molecule type" value="Genomic_DNA"/>
</dbReference>
<dbReference type="SMART" id="SM00382">
    <property type="entry name" value="AAA"/>
    <property type="match status" value="1"/>
</dbReference>
<dbReference type="InterPro" id="IPR007831">
    <property type="entry name" value="T2SS_GspE_N"/>
</dbReference>
<accession>A0A1H2EHZ1</accession>
<dbReference type="PANTHER" id="PTHR30258">
    <property type="entry name" value="TYPE II SECRETION SYSTEM PROTEIN GSPE-RELATED"/>
    <property type="match status" value="1"/>
</dbReference>
<dbReference type="Pfam" id="PF05157">
    <property type="entry name" value="MshEN"/>
    <property type="match status" value="1"/>
</dbReference>
<feature type="domain" description="Bacterial type II secretion system protein E" evidence="4">
    <location>
        <begin position="384"/>
        <end position="398"/>
    </location>
</feature>
<dbReference type="InterPro" id="IPR003593">
    <property type="entry name" value="AAA+_ATPase"/>
</dbReference>
<keyword evidence="2" id="KW-0547">Nucleotide-binding</keyword>
<gene>
    <name evidence="5" type="ORF">SAMN05216580_0616</name>
</gene>
<dbReference type="CDD" id="cd01129">
    <property type="entry name" value="PulE-GspE-like"/>
    <property type="match status" value="1"/>
</dbReference>
<dbReference type="InterPro" id="IPR037257">
    <property type="entry name" value="T2SS_E_N_sf"/>
</dbReference>
<dbReference type="STRING" id="1245526.SAMN05216580_0616"/>
<dbReference type="Gene3D" id="3.40.50.300">
    <property type="entry name" value="P-loop containing nucleotide triphosphate hydrolases"/>
    <property type="match status" value="1"/>
</dbReference>
<sequence length="574" mass="63811">MTDTPATPQRKLRLGDLLVQAGLISDNQLQMALLEQKRSGAKLGRAVVDLGFISELKLLEALSRQLNIPYVDLRQFKLSEGLIQRLPEAVARRFRVILLVEEPDGLLVGMADPLDIYALDEIGRLLRQPLKPAVVREGDLLDSLDRFYRNTREIESLAGELDERLEQSDFDFGGLSLDNSDAPVVRLLQMLFEDAVKMKASDIHIEPDEKVLRLRQRIDGVLNEQLIKETRIASALVMRLKIMAGLDISEKRLPQDGRFNIRVKNHNLDVRVSTMPVQFGESVVMRLLDQSGGVASLDKSGMPAEMLARFRTLLQRPHGIVLVTGPTGSGKTTTLYAGLAELNSPEKKIITVEDPVEYRLPRINQVQVNAKIDLTFARVLRAALRQDPDIVLVGEMRDQETAEIGLRAAITGHLVLSTLHTNDALTSPLRLIDMGTEPFLVANALNAVLAQRLVRKVCEHCREAHEPDERELRWLEAIQNQTLGGRRFVRGRGCHQCHNTGYLGRVGVYELLEIDAALAAALRRNDPQGFIDTAQAQPHYRPLAASALDLALAGVTSVEEVLRVSASLSDERVG</sequence>
<evidence type="ECO:0000256" key="3">
    <source>
        <dbReference type="ARBA" id="ARBA00022840"/>
    </source>
</evidence>